<dbReference type="RefSeq" id="WP_281903164.1">
    <property type="nucleotide sequence ID" value="NZ_BSDI01000050.1"/>
</dbReference>
<dbReference type="EMBL" id="BSDI01000050">
    <property type="protein sequence ID" value="GLI01824.1"/>
    <property type="molecule type" value="Genomic_DNA"/>
</dbReference>
<protein>
    <submittedName>
        <fullName evidence="1">Uncharacterized protein</fullName>
    </submittedName>
</protein>
<evidence type="ECO:0000313" key="2">
    <source>
        <dbReference type="Proteomes" id="UP001144280"/>
    </source>
</evidence>
<reference evidence="1" key="1">
    <citation type="submission" date="2022-12" db="EMBL/GenBank/DDBJ databases">
        <title>New Phytohabitans aurantiacus sp. RD004123 nov., an actinomycete isolated from soil.</title>
        <authorList>
            <person name="Triningsih D.W."/>
            <person name="Harunari E."/>
            <person name="Igarashi Y."/>
        </authorList>
    </citation>
    <scope>NUCLEOTIDE SEQUENCE</scope>
    <source>
        <strain evidence="1">RD004123</strain>
    </source>
</reference>
<proteinExistence type="predicted"/>
<accession>A0ABQ5R4W3</accession>
<gene>
    <name evidence="1" type="ORF">Pa4123_71010</name>
</gene>
<evidence type="ECO:0000313" key="1">
    <source>
        <dbReference type="EMBL" id="GLI01824.1"/>
    </source>
</evidence>
<dbReference type="Proteomes" id="UP001144280">
    <property type="component" value="Unassembled WGS sequence"/>
</dbReference>
<name>A0ABQ5R4W3_9ACTN</name>
<sequence length="208" mass="22642">MIWKRLTKIRSARRVAVVDDLQFSAGGRQRLTNKHHNLSGDDIRLVEGATRQWFRIVARHPRATLSMPSLVVADLWSELALDAREYAAFCDAAFGRRLTPASRQTTAAGTLATLRYGRQDENCGPTALPLLFRVDHSLAIQDGLSYLADCGGRGECFQVRGMICLQHIGGPGKRLRVGGIRGDLPFHDSRYGYAGGADVSGFGDGGGT</sequence>
<keyword evidence="2" id="KW-1185">Reference proteome</keyword>
<comment type="caution">
    <text evidence="1">The sequence shown here is derived from an EMBL/GenBank/DDBJ whole genome shotgun (WGS) entry which is preliminary data.</text>
</comment>
<organism evidence="1 2">
    <name type="scientific">Phytohabitans aurantiacus</name>
    <dbReference type="NCBI Taxonomy" id="3016789"/>
    <lineage>
        <taxon>Bacteria</taxon>
        <taxon>Bacillati</taxon>
        <taxon>Actinomycetota</taxon>
        <taxon>Actinomycetes</taxon>
        <taxon>Micromonosporales</taxon>
        <taxon>Micromonosporaceae</taxon>
    </lineage>
</organism>